<dbReference type="PANTHER" id="PTHR43355">
    <property type="entry name" value="FLAVIN REDUCTASE (NADPH)"/>
    <property type="match status" value="1"/>
</dbReference>
<accession>A0A0U1M5T4</accession>
<name>A0A0U1M5T4_TALIS</name>
<gene>
    <name evidence="3" type="ORF">PISL3812_08046</name>
</gene>
<evidence type="ECO:0000313" key="3">
    <source>
        <dbReference type="EMBL" id="CRG90998.1"/>
    </source>
</evidence>
<reference evidence="3 4" key="1">
    <citation type="submission" date="2015-04" db="EMBL/GenBank/DDBJ databases">
        <authorList>
            <person name="Syromyatnikov M.Y."/>
            <person name="Popov V.N."/>
        </authorList>
    </citation>
    <scope>NUCLEOTIDE SEQUENCE [LARGE SCALE GENOMIC DNA]</scope>
    <source>
        <strain evidence="3">WF-38-12</strain>
    </source>
</reference>
<dbReference type="PANTHER" id="PTHR43355:SF2">
    <property type="entry name" value="FLAVIN REDUCTASE (NADPH)"/>
    <property type="match status" value="1"/>
</dbReference>
<dbReference type="InterPro" id="IPR051606">
    <property type="entry name" value="Polyketide_Oxido-like"/>
</dbReference>
<proteinExistence type="inferred from homology"/>
<dbReference type="GO" id="GO:0004074">
    <property type="term" value="F:biliverdin reductase [NAD(P)H] activity"/>
    <property type="evidence" value="ECO:0007669"/>
    <property type="project" value="TreeGrafter"/>
</dbReference>
<keyword evidence="4" id="KW-1185">Reference proteome</keyword>
<dbReference type="STRING" id="28573.A0A0U1M5T4"/>
<evidence type="ECO:0000256" key="1">
    <source>
        <dbReference type="ARBA" id="ARBA00038376"/>
    </source>
</evidence>
<dbReference type="AlphaFoldDB" id="A0A0U1M5T4"/>
<evidence type="ECO:0000259" key="2">
    <source>
        <dbReference type="Pfam" id="PF13460"/>
    </source>
</evidence>
<evidence type="ECO:0000313" key="4">
    <source>
        <dbReference type="Proteomes" id="UP000054383"/>
    </source>
</evidence>
<feature type="domain" description="NAD(P)-binding" evidence="2">
    <location>
        <begin position="7"/>
        <end position="202"/>
    </location>
</feature>
<dbReference type="Pfam" id="PF13460">
    <property type="entry name" value="NAD_binding_10"/>
    <property type="match status" value="1"/>
</dbReference>
<dbReference type="OrthoDB" id="419598at2759"/>
<dbReference type="InterPro" id="IPR036291">
    <property type="entry name" value="NAD(P)-bd_dom_sf"/>
</dbReference>
<dbReference type="SUPFAM" id="SSF51735">
    <property type="entry name" value="NAD(P)-binding Rossmann-fold domains"/>
    <property type="match status" value="1"/>
</dbReference>
<dbReference type="InterPro" id="IPR016040">
    <property type="entry name" value="NAD(P)-bd_dom"/>
</dbReference>
<sequence>MHVFIAGGSGQTGSLAIENLIEQGHTVTALVRNPSIVSSKAGLDLIQGTPVNRADIEKCFARRLPNAVIVTLTPAKGVFEDGSSFIAHVTQNIVQVMQQFGTSKIVYLCAFGVGKSYSNLNFLLRGAVCATPLGTKFAGHEEAEKLIKKATGIRSVIVKPAMLKNGEPKQVEYLGEAGEKASFMPSITRASVAKFMVEALTSEEWDGKSPVIANVQ</sequence>
<dbReference type="EMBL" id="CVMT01000009">
    <property type="protein sequence ID" value="CRG90998.1"/>
    <property type="molecule type" value="Genomic_DNA"/>
</dbReference>
<dbReference type="Proteomes" id="UP000054383">
    <property type="component" value="Unassembled WGS sequence"/>
</dbReference>
<dbReference type="GO" id="GO:0042602">
    <property type="term" value="F:riboflavin reductase (NADPH) activity"/>
    <property type="evidence" value="ECO:0007669"/>
    <property type="project" value="TreeGrafter"/>
</dbReference>
<protein>
    <recommendedName>
        <fullName evidence="2">NAD(P)-binding domain-containing protein</fullName>
    </recommendedName>
</protein>
<dbReference type="Gene3D" id="3.40.50.720">
    <property type="entry name" value="NAD(P)-binding Rossmann-like Domain"/>
    <property type="match status" value="1"/>
</dbReference>
<dbReference type="OMA" id="WTNLHIL"/>
<organism evidence="3 4">
    <name type="scientific">Talaromyces islandicus</name>
    <name type="common">Penicillium islandicum</name>
    <dbReference type="NCBI Taxonomy" id="28573"/>
    <lineage>
        <taxon>Eukaryota</taxon>
        <taxon>Fungi</taxon>
        <taxon>Dikarya</taxon>
        <taxon>Ascomycota</taxon>
        <taxon>Pezizomycotina</taxon>
        <taxon>Eurotiomycetes</taxon>
        <taxon>Eurotiomycetidae</taxon>
        <taxon>Eurotiales</taxon>
        <taxon>Trichocomaceae</taxon>
        <taxon>Talaromyces</taxon>
        <taxon>Talaromyces sect. Islandici</taxon>
    </lineage>
</organism>
<comment type="similarity">
    <text evidence="1">Belongs to the avfA family.</text>
</comment>